<dbReference type="SUPFAM" id="SSF47336">
    <property type="entry name" value="ACP-like"/>
    <property type="match status" value="2"/>
</dbReference>
<dbReference type="InterPro" id="IPR025110">
    <property type="entry name" value="AMP-bd_C"/>
</dbReference>
<feature type="domain" description="Carrier" evidence="5">
    <location>
        <begin position="1065"/>
        <end position="1142"/>
    </location>
</feature>
<evidence type="ECO:0000256" key="2">
    <source>
        <dbReference type="ARBA" id="ARBA00022450"/>
    </source>
</evidence>
<dbReference type="InterPro" id="IPR009081">
    <property type="entry name" value="PP-bd_ACP"/>
</dbReference>
<dbReference type="InterPro" id="IPR020845">
    <property type="entry name" value="AMP-binding_CS"/>
</dbReference>
<dbReference type="Pfam" id="PF00550">
    <property type="entry name" value="PP-binding"/>
    <property type="match status" value="2"/>
</dbReference>
<dbReference type="Gene3D" id="3.40.50.12780">
    <property type="entry name" value="N-terminal domain of ligase-like"/>
    <property type="match status" value="1"/>
</dbReference>
<dbReference type="InterPro" id="IPR020806">
    <property type="entry name" value="PKS_PP-bd"/>
</dbReference>
<evidence type="ECO:0000313" key="6">
    <source>
        <dbReference type="EMBL" id="MDT0262316.1"/>
    </source>
</evidence>
<evidence type="ECO:0000256" key="1">
    <source>
        <dbReference type="ARBA" id="ARBA00001957"/>
    </source>
</evidence>
<dbReference type="RefSeq" id="WP_311423467.1">
    <property type="nucleotide sequence ID" value="NZ_JAVREH010000016.1"/>
</dbReference>
<dbReference type="InterPro" id="IPR023213">
    <property type="entry name" value="CAT-like_dom_sf"/>
</dbReference>
<gene>
    <name evidence="6" type="ORF">RM423_13040</name>
</gene>
<evidence type="ECO:0000313" key="7">
    <source>
        <dbReference type="Proteomes" id="UP001183176"/>
    </source>
</evidence>
<dbReference type="NCBIfam" id="TIGR01733">
    <property type="entry name" value="AA-adenyl-dom"/>
    <property type="match status" value="1"/>
</dbReference>
<reference evidence="7" key="1">
    <citation type="submission" date="2023-07" db="EMBL/GenBank/DDBJ databases">
        <title>30 novel species of actinomycetes from the DSMZ collection.</title>
        <authorList>
            <person name="Nouioui I."/>
        </authorList>
    </citation>
    <scope>NUCLEOTIDE SEQUENCE [LARGE SCALE GENOMIC DNA]</scope>
    <source>
        <strain evidence="7">DSM 44399</strain>
    </source>
</reference>
<dbReference type="Pfam" id="PF13193">
    <property type="entry name" value="AMP-binding_C"/>
    <property type="match status" value="1"/>
</dbReference>
<dbReference type="Proteomes" id="UP001183176">
    <property type="component" value="Unassembled WGS sequence"/>
</dbReference>
<dbReference type="InterPro" id="IPR006162">
    <property type="entry name" value="Ppantetheine_attach_site"/>
</dbReference>
<dbReference type="Pfam" id="PF00501">
    <property type="entry name" value="AMP-binding"/>
    <property type="match status" value="1"/>
</dbReference>
<evidence type="ECO:0000259" key="5">
    <source>
        <dbReference type="PROSITE" id="PS50075"/>
    </source>
</evidence>
<dbReference type="Gene3D" id="3.30.559.10">
    <property type="entry name" value="Chloramphenicol acetyltransferase-like domain"/>
    <property type="match status" value="1"/>
</dbReference>
<organism evidence="6 7">
    <name type="scientific">Jatrophihabitans lederbergiae</name>
    <dbReference type="NCBI Taxonomy" id="3075547"/>
    <lineage>
        <taxon>Bacteria</taxon>
        <taxon>Bacillati</taxon>
        <taxon>Actinomycetota</taxon>
        <taxon>Actinomycetes</taxon>
        <taxon>Jatrophihabitantales</taxon>
        <taxon>Jatrophihabitantaceae</taxon>
        <taxon>Jatrophihabitans</taxon>
    </lineage>
</organism>
<dbReference type="PANTHER" id="PTHR45527:SF1">
    <property type="entry name" value="FATTY ACID SYNTHASE"/>
    <property type="match status" value="1"/>
</dbReference>
<dbReference type="Gene3D" id="3.30.300.30">
    <property type="match status" value="1"/>
</dbReference>
<dbReference type="SMART" id="SM00823">
    <property type="entry name" value="PKS_PP"/>
    <property type="match status" value="2"/>
</dbReference>
<proteinExistence type="predicted"/>
<dbReference type="SUPFAM" id="SSF56801">
    <property type="entry name" value="Acetyl-CoA synthetase-like"/>
    <property type="match status" value="1"/>
</dbReference>
<dbReference type="EMBL" id="JAVREH010000016">
    <property type="protein sequence ID" value="MDT0262316.1"/>
    <property type="molecule type" value="Genomic_DNA"/>
</dbReference>
<dbReference type="SMART" id="SM01294">
    <property type="entry name" value="PKS_PP_betabranch"/>
    <property type="match status" value="1"/>
</dbReference>
<keyword evidence="3" id="KW-0597">Phosphoprotein</keyword>
<evidence type="ECO:0000256" key="4">
    <source>
        <dbReference type="SAM" id="MobiDB-lite"/>
    </source>
</evidence>
<dbReference type="InterPro" id="IPR001242">
    <property type="entry name" value="Condensation_dom"/>
</dbReference>
<dbReference type="PANTHER" id="PTHR45527">
    <property type="entry name" value="NONRIBOSOMAL PEPTIDE SYNTHETASE"/>
    <property type="match status" value="1"/>
</dbReference>
<dbReference type="Gene3D" id="1.10.1200.10">
    <property type="entry name" value="ACP-like"/>
    <property type="match status" value="2"/>
</dbReference>
<dbReference type="CDD" id="cd05930">
    <property type="entry name" value="A_NRPS"/>
    <property type="match status" value="1"/>
</dbReference>
<keyword evidence="7" id="KW-1185">Reference proteome</keyword>
<dbReference type="SUPFAM" id="SSF52777">
    <property type="entry name" value="CoA-dependent acyltransferases"/>
    <property type="match status" value="2"/>
</dbReference>
<dbReference type="Pfam" id="PF00668">
    <property type="entry name" value="Condensation"/>
    <property type="match status" value="1"/>
</dbReference>
<name>A0ABU2JBG3_9ACTN</name>
<dbReference type="InterPro" id="IPR045851">
    <property type="entry name" value="AMP-bd_C_sf"/>
</dbReference>
<dbReference type="InterPro" id="IPR000873">
    <property type="entry name" value="AMP-dep_synth/lig_dom"/>
</dbReference>
<keyword evidence="2" id="KW-0596">Phosphopantetheine</keyword>
<dbReference type="Gene3D" id="3.30.559.30">
    <property type="entry name" value="Nonribosomal peptide synthetase, condensation domain"/>
    <property type="match status" value="1"/>
</dbReference>
<dbReference type="InterPro" id="IPR036736">
    <property type="entry name" value="ACP-like_sf"/>
</dbReference>
<dbReference type="PROSITE" id="PS00012">
    <property type="entry name" value="PHOSPHOPANTETHEINE"/>
    <property type="match status" value="1"/>
</dbReference>
<dbReference type="PROSITE" id="PS00455">
    <property type="entry name" value="AMP_BINDING"/>
    <property type="match status" value="1"/>
</dbReference>
<feature type="domain" description="Carrier" evidence="5">
    <location>
        <begin position="7"/>
        <end position="83"/>
    </location>
</feature>
<dbReference type="PROSITE" id="PS50075">
    <property type="entry name" value="CARRIER"/>
    <property type="match status" value="2"/>
</dbReference>
<dbReference type="InterPro" id="IPR010071">
    <property type="entry name" value="AA_adenyl_dom"/>
</dbReference>
<protein>
    <submittedName>
        <fullName evidence="6">Amino acid adenylation domain-containing protein</fullName>
    </submittedName>
</protein>
<comment type="cofactor">
    <cofactor evidence="1">
        <name>pantetheine 4'-phosphate</name>
        <dbReference type="ChEBI" id="CHEBI:47942"/>
    </cofactor>
</comment>
<evidence type="ECO:0000256" key="3">
    <source>
        <dbReference type="ARBA" id="ARBA00022553"/>
    </source>
</evidence>
<sequence>MALTHVPSAAGVLAELCGELAKVVGTSDVPADRPLVALGLDSLEIFDLLDGVSLRYGVVLPLADVMSPDLTVRDIAALIERSQAVPSPPDLPPHGVGNAPVDPDSYPLSEEQRQSWFVSQRGRDFNRSLNETVILDLRGPVDRAALTAALSQTIARHEALHSVFPPSGERQNVRPIEPLISTVDLRAVAEPQRSAQLAAFARRGAELELELTTGPLYRIEIAVVSEEHVQVALTAHDLVADGGSFQVILEELAALYNAAAGTEAATQLGPPARYRTHVQARRTYAASSEHDIDAAYWRRQYAAGFAPPRLPVPASDVDAGPSEIVEVFSSTLVAAVEARGRALACTPFTLYLAAFAQALHGLTGQQRLTVAVPVRMPLGPRAAEVVGNCVFAVAVDSEQLSGDSLAGYVERIRRRLASAFQHARFPLAELIRSIPEPVGRDALHLPVFNQVPLGRSAEFLGLTARVIPGGRLGAPGEWQTAVRPVDGGVEFVLNLGANSLSQETARALAERMKAALVLLAAAELSTALRPLDPPTDSRRRTATADMTMLDLVSRHVLVTPDATAVIDDEGSLTFAELDARAASLAAQLQAAGVGTERVVAVALDRSVDLLVAVLAVWKAGGAILLLNVDDPHARQAQIVADARPVVLVTADCMRARLRPLGLPVILVHDSVSPPDHRIFGPVHPDAVAYVVYTSGSSGKPKGVQGTHAGLLSTYQGWQQLLDLQPGRVHLQMANASFDGFLGEIIRALGSGGCLLICARETMLDPGRLSALMADRQVAIADFVPLVLRRLVAHTVETKSTALGNLAVLIVGSDLVHTAELRTVRELIATDGRVINCYGVTEGTIDSTVADYVWNDEQHSNALIGVPMAGVEARVLNDDLTPVERGEVGVLHLGGAGLSRGYLGDPAKTAAAFRPDPFSSTPGARLYRTGDLVRWCDTPAAWQLEYLGRADAQVKIRGYRLELGEIEAALRKLPGVSDAAAVGAGSAERRHVEAYVVCADDGESDQWFSQLRRHLPHYMLPELLTVVVSLPINVNGKVNRDALTGLAGSVVARPTAEAPSDQSAEHPLAAVVQRLSAIWASALHLDVGQVPVDGDFFAIGGDSLLLMRAIGEIAQEWGVDVTVRQFFDHPTVRELAGVISAAPPRPVSRPRSAMRRVERRPLPGTPVLEGSRNAHE</sequence>
<comment type="caution">
    <text evidence="6">The sequence shown here is derived from an EMBL/GenBank/DDBJ whole genome shotgun (WGS) entry which is preliminary data.</text>
</comment>
<dbReference type="InterPro" id="IPR042099">
    <property type="entry name" value="ANL_N_sf"/>
</dbReference>
<feature type="region of interest" description="Disordered" evidence="4">
    <location>
        <begin position="1142"/>
        <end position="1175"/>
    </location>
</feature>
<accession>A0ABU2JBG3</accession>